<evidence type="ECO:0000313" key="3">
    <source>
        <dbReference type="EMBL" id="HJD52143.1"/>
    </source>
</evidence>
<dbReference type="SUPFAM" id="SSF53743">
    <property type="entry name" value="FucI/AraA N-terminal and middle domains"/>
    <property type="match status" value="1"/>
</dbReference>
<dbReference type="GO" id="GO:0016861">
    <property type="term" value="F:intramolecular oxidoreductase activity, interconverting aldoses and ketoses"/>
    <property type="evidence" value="ECO:0007669"/>
    <property type="project" value="InterPro"/>
</dbReference>
<evidence type="ECO:0000256" key="2">
    <source>
        <dbReference type="ARBA" id="ARBA00023277"/>
    </source>
</evidence>
<protein>
    <submittedName>
        <fullName evidence="3">Fucose isomerase</fullName>
    </submittedName>
</protein>
<comment type="caution">
    <text evidence="3">The sequence shown here is derived from an EMBL/GenBank/DDBJ whole genome shotgun (WGS) entry which is preliminary data.</text>
</comment>
<reference evidence="3" key="2">
    <citation type="submission" date="2021-04" db="EMBL/GenBank/DDBJ databases">
        <authorList>
            <person name="Gilroy R."/>
        </authorList>
    </citation>
    <scope>NUCLEOTIDE SEQUENCE</scope>
    <source>
        <strain evidence="3">MalCec1-1739</strain>
    </source>
</reference>
<reference evidence="3" key="1">
    <citation type="journal article" date="2021" name="PeerJ">
        <title>Extensive microbial diversity within the chicken gut microbiome revealed by metagenomics and culture.</title>
        <authorList>
            <person name="Gilroy R."/>
            <person name="Ravi A."/>
            <person name="Getino M."/>
            <person name="Pursley I."/>
            <person name="Horton D.L."/>
            <person name="Alikhan N.F."/>
            <person name="Baker D."/>
            <person name="Gharbi K."/>
            <person name="Hall N."/>
            <person name="Watson M."/>
            <person name="Adriaenssens E.M."/>
            <person name="Foster-Nyarko E."/>
            <person name="Jarju S."/>
            <person name="Secka A."/>
            <person name="Antonio M."/>
            <person name="Oren A."/>
            <person name="Chaudhuri R.R."/>
            <person name="La Ragione R."/>
            <person name="Hildebrand F."/>
            <person name="Pallen M.J."/>
        </authorList>
    </citation>
    <scope>NUCLEOTIDE SEQUENCE</scope>
    <source>
        <strain evidence="3">MalCec1-1739</strain>
    </source>
</reference>
<dbReference type="PANTHER" id="PTHR36120:SF2">
    <property type="entry name" value="FUCOSE ISOMERASE"/>
    <property type="match status" value="1"/>
</dbReference>
<dbReference type="InterPro" id="IPR009015">
    <property type="entry name" value="Fucose_isomerase_N/cen_sf"/>
</dbReference>
<evidence type="ECO:0000313" key="4">
    <source>
        <dbReference type="Proteomes" id="UP000787625"/>
    </source>
</evidence>
<evidence type="ECO:0000256" key="1">
    <source>
        <dbReference type="ARBA" id="ARBA00023235"/>
    </source>
</evidence>
<organism evidence="3 4">
    <name type="scientific">Candidatus Avibacteroides avistercoris</name>
    <dbReference type="NCBI Taxonomy" id="2840690"/>
    <lineage>
        <taxon>Bacteria</taxon>
        <taxon>Pseudomonadati</taxon>
        <taxon>Bacteroidota</taxon>
        <taxon>Bacteroidia</taxon>
        <taxon>Bacteroidales</taxon>
        <taxon>Bacteroidaceae</taxon>
        <taxon>Bacteroidaceae incertae sedis</taxon>
        <taxon>Candidatus Avibacteroides</taxon>
    </lineage>
</organism>
<dbReference type="EMBL" id="DWUP01000006">
    <property type="protein sequence ID" value="HJD52143.1"/>
    <property type="molecule type" value="Genomic_DNA"/>
</dbReference>
<dbReference type="Proteomes" id="UP000787625">
    <property type="component" value="Unassembled WGS sequence"/>
</dbReference>
<sequence>MRQLYLITFASGKQKGSISERHKELLGLLNTQYEVNLVNIRNVDQIPGDALKLIFITGRYVEQEIVMHYEELPHPLFLLTDGYNNSLSAVMEIKAWANSQSIKCTILYSEDERILGEIDTIYRVYTALCRMKGKKIGVIGTPANWLISSSVNYLLAQRRWGVEYTDIPIDELVAEFGSTPDDAVGEMAAEIAGRARMCIEATPDDLLRDMRVYKALRTVIDRYGLSALTINNNKMIDDIGASTCVALSLLNDEGIPACGESDLQSVFTSLAVKELTGEMAFMGNVSAIDTRANAVVLSYCSVGTDFVGGDYTIRSHYESGESVAIEGHMPSGCRVTMVKCGGESLDEYFVASGVTLDNDYKELRCRTQIKVGLDTPVSYFIDNSIGNHHLLVKGDHEELVKAFFEYSASRKRNISWQDYEI</sequence>
<dbReference type="PANTHER" id="PTHR36120">
    <property type="entry name" value="FUCOSE ISOMERASE"/>
    <property type="match status" value="1"/>
</dbReference>
<keyword evidence="2" id="KW-0119">Carbohydrate metabolism</keyword>
<dbReference type="GO" id="GO:0005737">
    <property type="term" value="C:cytoplasm"/>
    <property type="evidence" value="ECO:0007669"/>
    <property type="project" value="InterPro"/>
</dbReference>
<accession>A0A9D2UGY9</accession>
<dbReference type="GO" id="GO:0005996">
    <property type="term" value="P:monosaccharide metabolic process"/>
    <property type="evidence" value="ECO:0007669"/>
    <property type="project" value="InterPro"/>
</dbReference>
<gene>
    <name evidence="3" type="ORF">IAA93_00225</name>
</gene>
<dbReference type="AlphaFoldDB" id="A0A9D2UGY9"/>
<name>A0A9D2UGY9_9BACT</name>
<keyword evidence="1 3" id="KW-0413">Isomerase</keyword>
<proteinExistence type="predicted"/>